<sequence>MELGIYTFGDLVRNVKTGKTATAQERMNQMLEMARLADDAGLDILGVGEHHGLRYVNSATATTLAAMAAVTKRLRLTSATTLLSTADPVRTFQEFATADLISNGRVELIFGRGAFTDNFPLFGFDTNDYDALFIEKLMLFEKLNANERVTWKGKFRPALYDAEIAPRPSQPKLPVWIGAGSPGSVSRAAALGYPVVIPVLGSTLPNYAHIASIYRQAWLQSGRAEESMKLAVFSHLHISESKHAFQEFYPYYSAYLEPLFRQAMPMDQYRHMCSSHGSLFAASPQEVVDKIMYVKEHLGAVRYVGQIDVGGQSFSDVMKGIETFAAKVAPVVR</sequence>
<evidence type="ECO:0000256" key="1">
    <source>
        <dbReference type="ARBA" id="ARBA00023002"/>
    </source>
</evidence>
<dbReference type="Gene3D" id="3.20.20.30">
    <property type="entry name" value="Luciferase-like domain"/>
    <property type="match status" value="1"/>
</dbReference>
<evidence type="ECO:0000256" key="2">
    <source>
        <dbReference type="ARBA" id="ARBA00023033"/>
    </source>
</evidence>
<dbReference type="PANTHER" id="PTHR30137:SF8">
    <property type="entry name" value="BLR5498 PROTEIN"/>
    <property type="match status" value="1"/>
</dbReference>
<comment type="caution">
    <text evidence="4">The sequence shown here is derived from an EMBL/GenBank/DDBJ whole genome shotgun (WGS) entry which is preliminary data.</text>
</comment>
<keyword evidence="5" id="KW-1185">Reference proteome</keyword>
<dbReference type="Proteomes" id="UP000613030">
    <property type="component" value="Unassembled WGS sequence"/>
</dbReference>
<dbReference type="InterPro" id="IPR036661">
    <property type="entry name" value="Luciferase-like_sf"/>
</dbReference>
<evidence type="ECO:0000313" key="5">
    <source>
        <dbReference type="Proteomes" id="UP000613030"/>
    </source>
</evidence>
<feature type="domain" description="Luciferase-like" evidence="3">
    <location>
        <begin position="16"/>
        <end position="271"/>
    </location>
</feature>
<evidence type="ECO:0000259" key="3">
    <source>
        <dbReference type="Pfam" id="PF00296"/>
    </source>
</evidence>
<dbReference type="EMBL" id="JAERRB010000008">
    <property type="protein sequence ID" value="MBL0743717.1"/>
    <property type="molecule type" value="Genomic_DNA"/>
</dbReference>
<protein>
    <submittedName>
        <fullName evidence="4">LLM class flavin-dependent oxidoreductase</fullName>
    </submittedName>
</protein>
<reference evidence="4 5" key="1">
    <citation type="submission" date="2021-01" db="EMBL/GenBank/DDBJ databases">
        <title>Chryseolinea sp. Jin1 Genome sequencing and assembly.</title>
        <authorList>
            <person name="Kim I."/>
        </authorList>
    </citation>
    <scope>NUCLEOTIDE SEQUENCE [LARGE SCALE GENOMIC DNA]</scope>
    <source>
        <strain evidence="4 5">Jin1</strain>
    </source>
</reference>
<keyword evidence="1" id="KW-0560">Oxidoreductase</keyword>
<dbReference type="InterPro" id="IPR011251">
    <property type="entry name" value="Luciferase-like_dom"/>
</dbReference>
<dbReference type="InterPro" id="IPR050766">
    <property type="entry name" value="Bact_Lucif_Oxidored"/>
</dbReference>
<keyword evidence="2" id="KW-0503">Monooxygenase</keyword>
<dbReference type="SUPFAM" id="SSF51679">
    <property type="entry name" value="Bacterial luciferase-like"/>
    <property type="match status" value="1"/>
</dbReference>
<proteinExistence type="predicted"/>
<dbReference type="CDD" id="cd00347">
    <property type="entry name" value="Flavin_utilizing_monoxygenases"/>
    <property type="match status" value="1"/>
</dbReference>
<dbReference type="RefSeq" id="WP_202013120.1">
    <property type="nucleotide sequence ID" value="NZ_JAERRB010000008.1"/>
</dbReference>
<organism evidence="4 5">
    <name type="scientific">Chryseolinea lacunae</name>
    <dbReference type="NCBI Taxonomy" id="2801331"/>
    <lineage>
        <taxon>Bacteria</taxon>
        <taxon>Pseudomonadati</taxon>
        <taxon>Bacteroidota</taxon>
        <taxon>Cytophagia</taxon>
        <taxon>Cytophagales</taxon>
        <taxon>Fulvivirgaceae</taxon>
        <taxon>Chryseolinea</taxon>
    </lineage>
</organism>
<name>A0ABS1KWT2_9BACT</name>
<dbReference type="Pfam" id="PF00296">
    <property type="entry name" value="Bac_luciferase"/>
    <property type="match status" value="1"/>
</dbReference>
<dbReference type="PANTHER" id="PTHR30137">
    <property type="entry name" value="LUCIFERASE-LIKE MONOOXYGENASE"/>
    <property type="match status" value="1"/>
</dbReference>
<evidence type="ECO:0000313" key="4">
    <source>
        <dbReference type="EMBL" id="MBL0743717.1"/>
    </source>
</evidence>
<gene>
    <name evidence="4" type="ORF">JI741_20975</name>
</gene>
<accession>A0ABS1KWT2</accession>